<proteinExistence type="predicted"/>
<dbReference type="Proteomes" id="UP000583929">
    <property type="component" value="Unassembled WGS sequence"/>
</dbReference>
<accession>A0A7J6IBC5</accession>
<evidence type="ECO:0000313" key="2">
    <source>
        <dbReference type="EMBL" id="KAF4404371.1"/>
    </source>
</evidence>
<keyword evidence="1" id="KW-0472">Membrane</keyword>
<organism evidence="2 3">
    <name type="scientific">Cannabis sativa</name>
    <name type="common">Hemp</name>
    <name type="synonym">Marijuana</name>
    <dbReference type="NCBI Taxonomy" id="3483"/>
    <lineage>
        <taxon>Eukaryota</taxon>
        <taxon>Viridiplantae</taxon>
        <taxon>Streptophyta</taxon>
        <taxon>Embryophyta</taxon>
        <taxon>Tracheophyta</taxon>
        <taxon>Spermatophyta</taxon>
        <taxon>Magnoliopsida</taxon>
        <taxon>eudicotyledons</taxon>
        <taxon>Gunneridae</taxon>
        <taxon>Pentapetalae</taxon>
        <taxon>rosids</taxon>
        <taxon>fabids</taxon>
        <taxon>Rosales</taxon>
        <taxon>Cannabaceae</taxon>
        <taxon>Cannabis</taxon>
    </lineage>
</organism>
<keyword evidence="3" id="KW-1185">Reference proteome</keyword>
<protein>
    <submittedName>
        <fullName evidence="2">Uncharacterized protein</fullName>
    </submittedName>
</protein>
<comment type="caution">
    <text evidence="2">The sequence shown here is derived from an EMBL/GenBank/DDBJ whole genome shotgun (WGS) entry which is preliminary data.</text>
</comment>
<feature type="transmembrane region" description="Helical" evidence="1">
    <location>
        <begin position="12"/>
        <end position="29"/>
    </location>
</feature>
<dbReference type="EMBL" id="JAATIQ010000002">
    <property type="protein sequence ID" value="KAF4404371.1"/>
    <property type="molecule type" value="Genomic_DNA"/>
</dbReference>
<keyword evidence="1" id="KW-0812">Transmembrane</keyword>
<dbReference type="AlphaFoldDB" id="A0A7J6IBC5"/>
<keyword evidence="1" id="KW-1133">Transmembrane helix</keyword>
<name>A0A7J6IBC5_CANSA</name>
<reference evidence="2 3" key="1">
    <citation type="journal article" date="2020" name="bioRxiv">
        <title>Sequence and annotation of 42 cannabis genomes reveals extensive copy number variation in cannabinoid synthesis and pathogen resistance genes.</title>
        <authorList>
            <person name="Mckernan K.J."/>
            <person name="Helbert Y."/>
            <person name="Kane L.T."/>
            <person name="Ebling H."/>
            <person name="Zhang L."/>
            <person name="Liu B."/>
            <person name="Eaton Z."/>
            <person name="Mclaughlin S."/>
            <person name="Kingan S."/>
            <person name="Baybayan P."/>
            <person name="Concepcion G."/>
            <person name="Jordan M."/>
            <person name="Riva A."/>
            <person name="Barbazuk W."/>
            <person name="Harkins T."/>
        </authorList>
    </citation>
    <scope>NUCLEOTIDE SEQUENCE [LARGE SCALE GENOMIC DNA]</scope>
    <source>
        <strain evidence="3">cv. Jamaican Lion 4</strain>
        <tissue evidence="2">Leaf</tissue>
    </source>
</reference>
<evidence type="ECO:0000256" key="1">
    <source>
        <dbReference type="SAM" id="Phobius"/>
    </source>
</evidence>
<evidence type="ECO:0000313" key="3">
    <source>
        <dbReference type="Proteomes" id="UP000583929"/>
    </source>
</evidence>
<gene>
    <name evidence="2" type="ORF">G4B88_014827</name>
</gene>
<sequence>MHDHANPNNYTFLYLIIFFVVRDLVFLQNKRTNSDLERNHYGEGLLQTNVERSWSGNLVTHNNNKDVEIMKGGRMTTVSRKKLQISSMRCTTRYLLYYKTSVDHPRKLPGYDYGSCESE</sequence>